<dbReference type="PROSITE" id="PS01124">
    <property type="entry name" value="HTH_ARAC_FAMILY_2"/>
    <property type="match status" value="1"/>
</dbReference>
<organism evidence="5 6">
    <name type="scientific">Runella slithyformis (strain ATCC 29530 / DSM 19594 / LMG 11500 / NCIMB 11436 / LSU 4)</name>
    <dbReference type="NCBI Taxonomy" id="761193"/>
    <lineage>
        <taxon>Bacteria</taxon>
        <taxon>Pseudomonadati</taxon>
        <taxon>Bacteroidota</taxon>
        <taxon>Cytophagia</taxon>
        <taxon>Cytophagales</taxon>
        <taxon>Spirosomataceae</taxon>
        <taxon>Runella</taxon>
    </lineage>
</organism>
<proteinExistence type="predicted"/>
<protein>
    <submittedName>
        <fullName evidence="5">Transcriptional regulator, AraC family</fullName>
    </submittedName>
</protein>
<dbReference type="Gene3D" id="2.60.120.10">
    <property type="entry name" value="Jelly Rolls"/>
    <property type="match status" value="1"/>
</dbReference>
<evidence type="ECO:0000256" key="2">
    <source>
        <dbReference type="ARBA" id="ARBA00023125"/>
    </source>
</evidence>
<accession>A0A7U3ZRW4</accession>
<evidence type="ECO:0000313" key="5">
    <source>
        <dbReference type="EMBL" id="AEI52242.1"/>
    </source>
</evidence>
<evidence type="ECO:0000256" key="1">
    <source>
        <dbReference type="ARBA" id="ARBA00023015"/>
    </source>
</evidence>
<dbReference type="KEGG" id="rsi:Runsl_5757"/>
<sequence length="327" mass="38099">MQRKQIRKYNSCEILFTYDEILAILCHYTDNNTIISHSTMQAILRKVNPSADYSFIARVDNLPFLYEKWHFHPEMELNYIVQSRGTRFVGDSIEEFEEGDLTFLGSNLPHVWKNDTAYFLPDSPLRAKAKVIQFLPDCFGPDFLKLKEMESIRRLFENAKRGLKIAGKTKEKIIPMIDQLIQNKSGIQRIGLFLTILEILAESEELTFLSSEGFLDSYHRFDTDTINRVYEFTLSQFNRRILIEEAAALAHMSVANFCRYFKNRTQKTYVQFLTEVRIGYACRMLIENKKSIQQIAGDCGFHNLSNFNRAFKLLKNQNPTAYRAAFG</sequence>
<evidence type="ECO:0000256" key="3">
    <source>
        <dbReference type="ARBA" id="ARBA00023163"/>
    </source>
</evidence>
<keyword evidence="3" id="KW-0804">Transcription</keyword>
<dbReference type="Pfam" id="PF12833">
    <property type="entry name" value="HTH_18"/>
    <property type="match status" value="1"/>
</dbReference>
<feature type="domain" description="HTH araC/xylS-type" evidence="4">
    <location>
        <begin position="227"/>
        <end position="325"/>
    </location>
</feature>
<dbReference type="AlphaFoldDB" id="A0A7U3ZRW4"/>
<dbReference type="PANTHER" id="PTHR43280:SF27">
    <property type="entry name" value="TRANSCRIPTIONAL REGULATOR MTLR"/>
    <property type="match status" value="1"/>
</dbReference>
<dbReference type="InterPro" id="IPR014710">
    <property type="entry name" value="RmlC-like_jellyroll"/>
</dbReference>
<dbReference type="InterPro" id="IPR011051">
    <property type="entry name" value="RmlC_Cupin_sf"/>
</dbReference>
<reference evidence="6" key="1">
    <citation type="submission" date="2011-06" db="EMBL/GenBank/DDBJ databases">
        <title>The complete genome of plasmid 5 of Runella slithyformis DSM 19594.</title>
        <authorList>
            <consortium name="US DOE Joint Genome Institute (JGI-PGF)"/>
            <person name="Lucas S."/>
            <person name="Han J."/>
            <person name="Lapidus A."/>
            <person name="Bruce D."/>
            <person name="Goodwin L."/>
            <person name="Pitluck S."/>
            <person name="Peters L."/>
            <person name="Kyrpides N."/>
            <person name="Mavromatis K."/>
            <person name="Ivanova N."/>
            <person name="Ovchinnikova G."/>
            <person name="Zhang X."/>
            <person name="Misra M."/>
            <person name="Detter J.C."/>
            <person name="Tapia R."/>
            <person name="Han C."/>
            <person name="Land M."/>
            <person name="Hauser L."/>
            <person name="Markowitz V."/>
            <person name="Cheng J.-F."/>
            <person name="Hugenholtz P."/>
            <person name="Woyke T."/>
            <person name="Wu D."/>
            <person name="Tindall B."/>
            <person name="Faehrich R."/>
            <person name="Brambilla E."/>
            <person name="Klenk H.-P."/>
            <person name="Eisen J.A."/>
        </authorList>
    </citation>
    <scope>NUCLEOTIDE SEQUENCE [LARGE SCALE GENOMIC DNA]</scope>
    <source>
        <strain evidence="6">ATCC 29530 / DSM 19594 / LMG 11500 / NCIMB 11436 / LSU 4</strain>
        <plasmid evidence="6">pRUNSL05</plasmid>
    </source>
</reference>
<geneLocation type="plasmid" evidence="5 6">
    <name>pRUNSL05</name>
</geneLocation>
<dbReference type="InterPro" id="IPR018060">
    <property type="entry name" value="HTH_AraC"/>
</dbReference>
<evidence type="ECO:0000313" key="6">
    <source>
        <dbReference type="Proteomes" id="UP000000493"/>
    </source>
</evidence>
<dbReference type="CDD" id="cd06976">
    <property type="entry name" value="cupin_MtlR-like_N"/>
    <property type="match status" value="1"/>
</dbReference>
<dbReference type="Gene3D" id="1.10.10.60">
    <property type="entry name" value="Homeodomain-like"/>
    <property type="match status" value="2"/>
</dbReference>
<dbReference type="GO" id="GO:0043565">
    <property type="term" value="F:sequence-specific DNA binding"/>
    <property type="evidence" value="ECO:0007669"/>
    <property type="project" value="InterPro"/>
</dbReference>
<evidence type="ECO:0000259" key="4">
    <source>
        <dbReference type="PROSITE" id="PS01124"/>
    </source>
</evidence>
<dbReference type="SUPFAM" id="SSF51182">
    <property type="entry name" value="RmlC-like cupins"/>
    <property type="match status" value="1"/>
</dbReference>
<name>A0A7U3ZRW4_RUNSL</name>
<dbReference type="SUPFAM" id="SSF46689">
    <property type="entry name" value="Homeodomain-like"/>
    <property type="match status" value="1"/>
</dbReference>
<dbReference type="Proteomes" id="UP000000493">
    <property type="component" value="Plasmid pRUNSL05"/>
</dbReference>
<keyword evidence="5" id="KW-0614">Plasmid</keyword>
<dbReference type="InterPro" id="IPR009057">
    <property type="entry name" value="Homeodomain-like_sf"/>
</dbReference>
<keyword evidence="1" id="KW-0805">Transcription regulation</keyword>
<dbReference type="SMART" id="SM00342">
    <property type="entry name" value="HTH_ARAC"/>
    <property type="match status" value="1"/>
</dbReference>
<keyword evidence="6" id="KW-1185">Reference proteome</keyword>
<gene>
    <name evidence="5" type="ordered locus">Runsl_5757</name>
</gene>
<dbReference type="PANTHER" id="PTHR43280">
    <property type="entry name" value="ARAC-FAMILY TRANSCRIPTIONAL REGULATOR"/>
    <property type="match status" value="1"/>
</dbReference>
<dbReference type="EMBL" id="CP002864">
    <property type="protein sequence ID" value="AEI52242.1"/>
    <property type="molecule type" value="Genomic_DNA"/>
</dbReference>
<reference evidence="5 6" key="2">
    <citation type="journal article" date="2012" name="Stand. Genomic Sci.">
        <title>Complete genome sequence of the aquatic bacterium Runella slithyformis type strain (LSU 4(T)).</title>
        <authorList>
            <person name="Copeland A."/>
            <person name="Zhang X."/>
            <person name="Misra M."/>
            <person name="Lapidus A."/>
            <person name="Nolan M."/>
            <person name="Lucas S."/>
            <person name="Deshpande S."/>
            <person name="Cheng J.F."/>
            <person name="Tapia R."/>
            <person name="Goodwin L.A."/>
            <person name="Pitluck S."/>
            <person name="Liolios K."/>
            <person name="Pagani I."/>
            <person name="Ivanova N."/>
            <person name="Mikhailova N."/>
            <person name="Pati A."/>
            <person name="Chen A."/>
            <person name="Palaniappan K."/>
            <person name="Land M."/>
            <person name="Hauser L."/>
            <person name="Pan C."/>
            <person name="Jeffries C.D."/>
            <person name="Detter J.C."/>
            <person name="Brambilla E.M."/>
            <person name="Rohde M."/>
            <person name="Djao O.D."/>
            <person name="Goker M."/>
            <person name="Sikorski J."/>
            <person name="Tindall B.J."/>
            <person name="Woyke T."/>
            <person name="Bristow J."/>
            <person name="Eisen J.A."/>
            <person name="Markowitz V."/>
            <person name="Hugenholtz P."/>
            <person name="Kyrpides N.C."/>
            <person name="Klenk H.P."/>
            <person name="Mavromatis K."/>
        </authorList>
    </citation>
    <scope>NUCLEOTIDE SEQUENCE [LARGE SCALE GENOMIC DNA]</scope>
    <source>
        <strain evidence="6">ATCC 29530 / DSM 19594 / LMG 11500 / NCIMB 11436 / LSU 4</strain>
    </source>
</reference>
<keyword evidence="2" id="KW-0238">DNA-binding</keyword>
<dbReference type="GO" id="GO:0003700">
    <property type="term" value="F:DNA-binding transcription factor activity"/>
    <property type="evidence" value="ECO:0007669"/>
    <property type="project" value="InterPro"/>
</dbReference>